<reference evidence="1" key="1">
    <citation type="submission" date="2023-03" db="EMBL/GenBank/DDBJ databases">
        <title>Massive genome expansion in bonnet fungi (Mycena s.s.) driven by repeated elements and novel gene families across ecological guilds.</title>
        <authorList>
            <consortium name="Lawrence Berkeley National Laboratory"/>
            <person name="Harder C.B."/>
            <person name="Miyauchi S."/>
            <person name="Viragh M."/>
            <person name="Kuo A."/>
            <person name="Thoen E."/>
            <person name="Andreopoulos B."/>
            <person name="Lu D."/>
            <person name="Skrede I."/>
            <person name="Drula E."/>
            <person name="Henrissat B."/>
            <person name="Morin E."/>
            <person name="Kohler A."/>
            <person name="Barry K."/>
            <person name="LaButti K."/>
            <person name="Morin E."/>
            <person name="Salamov A."/>
            <person name="Lipzen A."/>
            <person name="Mereny Z."/>
            <person name="Hegedus B."/>
            <person name="Baldrian P."/>
            <person name="Stursova M."/>
            <person name="Weitz H."/>
            <person name="Taylor A."/>
            <person name="Grigoriev I.V."/>
            <person name="Nagy L.G."/>
            <person name="Martin F."/>
            <person name="Kauserud H."/>
        </authorList>
    </citation>
    <scope>NUCLEOTIDE SEQUENCE</scope>
    <source>
        <strain evidence="1">CBHHK067</strain>
    </source>
</reference>
<sequence length="62" mass="6952">WTIMDNDAPQVANDVHEHLLKTSPPDPTRAAEALHPAVRKLREGSGGKRSFFHWVPFIHLGV</sequence>
<accession>A0AAD7DPC3</accession>
<protein>
    <submittedName>
        <fullName evidence="1">Uncharacterized protein</fullName>
    </submittedName>
</protein>
<organism evidence="1 2">
    <name type="scientific">Mycena rosella</name>
    <name type="common">Pink bonnet</name>
    <name type="synonym">Agaricus rosellus</name>
    <dbReference type="NCBI Taxonomy" id="1033263"/>
    <lineage>
        <taxon>Eukaryota</taxon>
        <taxon>Fungi</taxon>
        <taxon>Dikarya</taxon>
        <taxon>Basidiomycota</taxon>
        <taxon>Agaricomycotina</taxon>
        <taxon>Agaricomycetes</taxon>
        <taxon>Agaricomycetidae</taxon>
        <taxon>Agaricales</taxon>
        <taxon>Marasmiineae</taxon>
        <taxon>Mycenaceae</taxon>
        <taxon>Mycena</taxon>
    </lineage>
</organism>
<feature type="non-terminal residue" evidence="1">
    <location>
        <position position="1"/>
    </location>
</feature>
<keyword evidence="2" id="KW-1185">Reference proteome</keyword>
<evidence type="ECO:0000313" key="1">
    <source>
        <dbReference type="EMBL" id="KAJ7694357.1"/>
    </source>
</evidence>
<dbReference type="Proteomes" id="UP001221757">
    <property type="component" value="Unassembled WGS sequence"/>
</dbReference>
<dbReference type="AlphaFoldDB" id="A0AAD7DPC3"/>
<gene>
    <name evidence="1" type="ORF">B0H17DRAFT_931783</name>
</gene>
<name>A0AAD7DPC3_MYCRO</name>
<evidence type="ECO:0000313" key="2">
    <source>
        <dbReference type="Proteomes" id="UP001221757"/>
    </source>
</evidence>
<proteinExistence type="predicted"/>
<dbReference type="EMBL" id="JARKIE010000042">
    <property type="protein sequence ID" value="KAJ7694357.1"/>
    <property type="molecule type" value="Genomic_DNA"/>
</dbReference>
<comment type="caution">
    <text evidence="1">The sequence shown here is derived from an EMBL/GenBank/DDBJ whole genome shotgun (WGS) entry which is preliminary data.</text>
</comment>